<organism evidence="1">
    <name type="scientific">uncultured Caudovirales phage</name>
    <dbReference type="NCBI Taxonomy" id="2100421"/>
    <lineage>
        <taxon>Viruses</taxon>
        <taxon>Duplodnaviria</taxon>
        <taxon>Heunggongvirae</taxon>
        <taxon>Uroviricota</taxon>
        <taxon>Caudoviricetes</taxon>
        <taxon>Peduoviridae</taxon>
        <taxon>Maltschvirus</taxon>
        <taxon>Maltschvirus maltsch</taxon>
    </lineage>
</organism>
<protein>
    <submittedName>
        <fullName evidence="1">Uncharacterized protein</fullName>
    </submittedName>
</protein>
<reference evidence="1" key="1">
    <citation type="submission" date="2020-04" db="EMBL/GenBank/DDBJ databases">
        <authorList>
            <person name="Chiriac C."/>
            <person name="Salcher M."/>
            <person name="Ghai R."/>
            <person name="Kavagutti S V."/>
        </authorList>
    </citation>
    <scope>NUCLEOTIDE SEQUENCE</scope>
</reference>
<proteinExistence type="predicted"/>
<dbReference type="EMBL" id="LR796436">
    <property type="protein sequence ID" value="CAB4144572.1"/>
    <property type="molecule type" value="Genomic_DNA"/>
</dbReference>
<accession>A0A6J5ME80</accession>
<evidence type="ECO:0000313" key="1">
    <source>
        <dbReference type="EMBL" id="CAB4144572.1"/>
    </source>
</evidence>
<gene>
    <name evidence="1" type="ORF">UFOVP456_50</name>
</gene>
<name>A0A6J5ME80_9CAUD</name>
<sequence>MPLTQIPTGMFEDNSVTSAKLSADLRNQTPAFKNRIINGDMRIDQRNAGASVTPTTSAQAFAVDRTSTIVSQNSKLTVQQNAGSVTPPAGFTNYLGATSSSAYSVLTSDYFNFNQTIEGFNIADLGWGTANAQTVTLSFWIRSSLTGTHSGSLRNGAANRSYVFSFSVSSANTWEQKTITIAGDTSGTWQTGNGAGMFVSFNLGAGSTFATTAGAWVAGNFIGATGSVNVVGTNGATFYITGVQLEKGSTATSFDYRPYGTELQLCQRYFEKSVNIDTAIFTNTIATFYGNMQSSISNGSWYLTIPYKVTKRAAPTVVTYPFTTATNGGRFSNNGGIDYGANSAAAGGIYDSQFSIQNNSGGALAVGAGIVFGSWFASAEL</sequence>